<proteinExistence type="predicted"/>
<keyword evidence="2" id="KW-1185">Reference proteome</keyword>
<evidence type="ECO:0000313" key="1">
    <source>
        <dbReference type="EMBL" id="THV27948.1"/>
    </source>
</evidence>
<name>A0A4S8PC99_9ACTN</name>
<dbReference type="AlphaFoldDB" id="A0A4S8PC99"/>
<organism evidence="1 2">
    <name type="scientific">Glycomyces paridis</name>
    <dbReference type="NCBI Taxonomy" id="2126555"/>
    <lineage>
        <taxon>Bacteria</taxon>
        <taxon>Bacillati</taxon>
        <taxon>Actinomycetota</taxon>
        <taxon>Actinomycetes</taxon>
        <taxon>Glycomycetales</taxon>
        <taxon>Glycomycetaceae</taxon>
        <taxon>Glycomyces</taxon>
    </lineage>
</organism>
<dbReference type="SUPFAM" id="SSF49842">
    <property type="entry name" value="TNF-like"/>
    <property type="match status" value="1"/>
</dbReference>
<evidence type="ECO:0000313" key="2">
    <source>
        <dbReference type="Proteomes" id="UP000305792"/>
    </source>
</evidence>
<dbReference type="RefSeq" id="WP_136530181.1">
    <property type="nucleotide sequence ID" value="NZ_STGX01000009.1"/>
</dbReference>
<gene>
    <name evidence="1" type="ORF">E9998_13235</name>
</gene>
<dbReference type="OrthoDB" id="3469224at2"/>
<dbReference type="InterPro" id="IPR008983">
    <property type="entry name" value="Tumour_necrosis_fac-like_dom"/>
</dbReference>
<dbReference type="Proteomes" id="UP000305792">
    <property type="component" value="Unassembled WGS sequence"/>
</dbReference>
<reference evidence="1 2" key="1">
    <citation type="journal article" date="2018" name="Int. J. Syst. Evol. Microbiol.">
        <title>Glycomyces paridis sp. nov., isolated from the medicinal plant Paris polyphylla.</title>
        <authorList>
            <person name="Fang X.M."/>
            <person name="Bai J.L."/>
            <person name="Su J."/>
            <person name="Zhao L.L."/>
            <person name="Liu H.Y."/>
            <person name="Ma B.P."/>
            <person name="Zhang Y.Q."/>
            <person name="Yu L.Y."/>
        </authorList>
    </citation>
    <scope>NUCLEOTIDE SEQUENCE [LARGE SCALE GENOMIC DNA]</scope>
    <source>
        <strain evidence="1 2">CPCC 204357</strain>
    </source>
</reference>
<dbReference type="EMBL" id="STGX01000009">
    <property type="protein sequence ID" value="THV27948.1"/>
    <property type="molecule type" value="Genomic_DNA"/>
</dbReference>
<accession>A0A4S8PC99</accession>
<dbReference type="Gene3D" id="2.60.120.40">
    <property type="match status" value="1"/>
</dbReference>
<protein>
    <submittedName>
        <fullName evidence="1">Uncharacterized protein</fullName>
    </submittedName>
</protein>
<comment type="caution">
    <text evidence="1">The sequence shown here is derived from an EMBL/GenBank/DDBJ whole genome shotgun (WGS) entry which is preliminary data.</text>
</comment>
<sequence length="160" mass="16936">MAYFAAGERPTADKLNSLAKGRLRVLRTSAQSIVDSAVAKIEFDTVVKDDGGLWDDAAFELVVPPGYAGWWMLTASVCYAGHITGRRACDIRTPGTRLVSALQPTNPTAADVRYTSSTLAALAVGDRVYVEGFQTSGAALNVQGSATNITHFAACLLIPD</sequence>